<dbReference type="AlphaFoldDB" id="A0A6C0K4F7"/>
<organism evidence="5">
    <name type="scientific">viral metagenome</name>
    <dbReference type="NCBI Taxonomy" id="1070528"/>
    <lineage>
        <taxon>unclassified sequences</taxon>
        <taxon>metagenomes</taxon>
        <taxon>organismal metagenomes</taxon>
    </lineage>
</organism>
<keyword evidence="2" id="KW-0863">Zinc-finger</keyword>
<dbReference type="Pfam" id="PF01428">
    <property type="entry name" value="zf-AN1"/>
    <property type="match status" value="1"/>
</dbReference>
<dbReference type="PROSITE" id="PS51039">
    <property type="entry name" value="ZF_AN1"/>
    <property type="match status" value="1"/>
</dbReference>
<evidence type="ECO:0000259" key="4">
    <source>
        <dbReference type="PROSITE" id="PS51039"/>
    </source>
</evidence>
<keyword evidence="3" id="KW-0862">Zinc</keyword>
<proteinExistence type="predicted"/>
<reference evidence="5" key="1">
    <citation type="journal article" date="2020" name="Nature">
        <title>Giant virus diversity and host interactions through global metagenomics.</title>
        <authorList>
            <person name="Schulz F."/>
            <person name="Roux S."/>
            <person name="Paez-Espino D."/>
            <person name="Jungbluth S."/>
            <person name="Walsh D.A."/>
            <person name="Denef V.J."/>
            <person name="McMahon K.D."/>
            <person name="Konstantinidis K.T."/>
            <person name="Eloe-Fadrosh E.A."/>
            <person name="Kyrpides N.C."/>
            <person name="Woyke T."/>
        </authorList>
    </citation>
    <scope>NUCLEOTIDE SEQUENCE</scope>
    <source>
        <strain evidence="5">GVMAG-S-1101172-89</strain>
    </source>
</reference>
<evidence type="ECO:0000256" key="2">
    <source>
        <dbReference type="ARBA" id="ARBA00022771"/>
    </source>
</evidence>
<keyword evidence="1" id="KW-0479">Metal-binding</keyword>
<sequence length="67" mass="7821">MKSRCAFPECRAPLSLVTPECKCKNRYCSKHRGHMEHACSFDYREEHIKNLMKTMSTPIVGKKIESF</sequence>
<dbReference type="Gene3D" id="4.10.1110.10">
    <property type="entry name" value="AN1-like Zinc finger"/>
    <property type="match status" value="1"/>
</dbReference>
<dbReference type="InterPro" id="IPR035896">
    <property type="entry name" value="AN1-like_Znf"/>
</dbReference>
<protein>
    <recommendedName>
        <fullName evidence="4">AN1-type domain-containing protein</fullName>
    </recommendedName>
</protein>
<evidence type="ECO:0000313" key="5">
    <source>
        <dbReference type="EMBL" id="QHU12609.1"/>
    </source>
</evidence>
<accession>A0A6C0K4F7</accession>
<dbReference type="SMART" id="SM00154">
    <property type="entry name" value="ZnF_AN1"/>
    <property type="match status" value="1"/>
</dbReference>
<evidence type="ECO:0000256" key="3">
    <source>
        <dbReference type="ARBA" id="ARBA00022833"/>
    </source>
</evidence>
<dbReference type="GO" id="GO:0008270">
    <property type="term" value="F:zinc ion binding"/>
    <property type="evidence" value="ECO:0007669"/>
    <property type="project" value="UniProtKB-KW"/>
</dbReference>
<dbReference type="InterPro" id="IPR000058">
    <property type="entry name" value="Znf_AN1"/>
</dbReference>
<dbReference type="EMBL" id="MN740808">
    <property type="protein sequence ID" value="QHU12609.1"/>
    <property type="molecule type" value="Genomic_DNA"/>
</dbReference>
<evidence type="ECO:0000256" key="1">
    <source>
        <dbReference type="ARBA" id="ARBA00022723"/>
    </source>
</evidence>
<name>A0A6C0K4F7_9ZZZZ</name>
<feature type="domain" description="AN1-type" evidence="4">
    <location>
        <begin position="1"/>
        <end position="47"/>
    </location>
</feature>
<dbReference type="SUPFAM" id="SSF118310">
    <property type="entry name" value="AN1-like Zinc finger"/>
    <property type="match status" value="1"/>
</dbReference>